<gene>
    <name evidence="1" type="ORF">TNCT_198691</name>
</gene>
<sequence length="192" mass="22612">MEIDIIAGTEFRTNPVAFVVDIKVAFWMIEIDESERNFTRVFCDENPVIDLENKGREIFRMTRDIYGVKSRTYLPRCRRLTCIARRSKPSIIWSDNATNFKGARNIPNDWKEICKSNTIQQFSAEEGIEWNFIPPASPHFGGLWEANIVYETYFMEGNEISSRELRRINYVGCRKRSRFEIPFIVATFFELQ</sequence>
<reference evidence="1" key="1">
    <citation type="submission" date="2020-07" db="EMBL/GenBank/DDBJ databases">
        <title>Multicomponent nature underlies the extraordinary mechanical properties of spider dragline silk.</title>
        <authorList>
            <person name="Kono N."/>
            <person name="Nakamura H."/>
            <person name="Mori M."/>
            <person name="Yoshida Y."/>
            <person name="Ohtoshi R."/>
            <person name="Malay A.D."/>
            <person name="Moran D.A.P."/>
            <person name="Tomita M."/>
            <person name="Numata K."/>
            <person name="Arakawa K."/>
        </authorList>
    </citation>
    <scope>NUCLEOTIDE SEQUENCE</scope>
</reference>
<protein>
    <submittedName>
        <fullName evidence="1">Integrase catalytic domain-containing protein</fullName>
    </submittedName>
</protein>
<proteinExistence type="predicted"/>
<dbReference type="AlphaFoldDB" id="A0A8X6FBI9"/>
<name>A0A8X6FBI9_TRICU</name>
<organism evidence="1 2">
    <name type="scientific">Trichonephila clavata</name>
    <name type="common">Joro spider</name>
    <name type="synonym">Nephila clavata</name>
    <dbReference type="NCBI Taxonomy" id="2740835"/>
    <lineage>
        <taxon>Eukaryota</taxon>
        <taxon>Metazoa</taxon>
        <taxon>Ecdysozoa</taxon>
        <taxon>Arthropoda</taxon>
        <taxon>Chelicerata</taxon>
        <taxon>Arachnida</taxon>
        <taxon>Araneae</taxon>
        <taxon>Araneomorphae</taxon>
        <taxon>Entelegynae</taxon>
        <taxon>Araneoidea</taxon>
        <taxon>Nephilidae</taxon>
        <taxon>Trichonephila</taxon>
    </lineage>
</organism>
<dbReference type="OrthoDB" id="5984724at2759"/>
<comment type="caution">
    <text evidence="1">The sequence shown here is derived from an EMBL/GenBank/DDBJ whole genome shotgun (WGS) entry which is preliminary data.</text>
</comment>
<dbReference type="InterPro" id="IPR036397">
    <property type="entry name" value="RNaseH_sf"/>
</dbReference>
<dbReference type="PANTHER" id="PTHR47331">
    <property type="entry name" value="PHD-TYPE DOMAIN-CONTAINING PROTEIN"/>
    <property type="match status" value="1"/>
</dbReference>
<accession>A0A8X6FBI9</accession>
<dbReference type="EMBL" id="BMAO01031448">
    <property type="protein sequence ID" value="GFQ75087.1"/>
    <property type="molecule type" value="Genomic_DNA"/>
</dbReference>
<dbReference type="GO" id="GO:0003676">
    <property type="term" value="F:nucleic acid binding"/>
    <property type="evidence" value="ECO:0007669"/>
    <property type="project" value="InterPro"/>
</dbReference>
<evidence type="ECO:0000313" key="2">
    <source>
        <dbReference type="Proteomes" id="UP000887116"/>
    </source>
</evidence>
<keyword evidence="2" id="KW-1185">Reference proteome</keyword>
<dbReference type="Proteomes" id="UP000887116">
    <property type="component" value="Unassembled WGS sequence"/>
</dbReference>
<dbReference type="InterPro" id="IPR012337">
    <property type="entry name" value="RNaseH-like_sf"/>
</dbReference>
<dbReference type="SUPFAM" id="SSF53098">
    <property type="entry name" value="Ribonuclease H-like"/>
    <property type="match status" value="1"/>
</dbReference>
<evidence type="ECO:0000313" key="1">
    <source>
        <dbReference type="EMBL" id="GFQ75087.1"/>
    </source>
</evidence>
<dbReference type="Gene3D" id="3.30.420.10">
    <property type="entry name" value="Ribonuclease H-like superfamily/Ribonuclease H"/>
    <property type="match status" value="1"/>
</dbReference>